<protein>
    <submittedName>
        <fullName evidence="7">ABC transporter ATP-binding protein</fullName>
    </submittedName>
</protein>
<reference evidence="7 8" key="1">
    <citation type="submission" date="2018-01" db="EMBL/GenBank/DDBJ databases">
        <title>The whole genome sequencing and assembly of Fervidobacterium changbaicum CBS-1 strain.</title>
        <authorList>
            <person name="Kim J.-Y."/>
            <person name="Park M.-K."/>
            <person name="Yi H."/>
            <person name="Bahn Y.-S."/>
            <person name="Kim J.F."/>
            <person name="Lee D.-W."/>
        </authorList>
    </citation>
    <scope>NUCLEOTIDE SEQUENCE [LARGE SCALE GENOMIC DNA]</scope>
    <source>
        <strain evidence="7 8">CBS-1</strain>
    </source>
</reference>
<dbReference type="InterPro" id="IPR036640">
    <property type="entry name" value="ABC1_TM_sf"/>
</dbReference>
<name>A0ABX5QSA1_9BACT</name>
<keyword evidence="4 5" id="KW-0472">Membrane</keyword>
<dbReference type="InterPro" id="IPR011527">
    <property type="entry name" value="ABC1_TM_dom"/>
</dbReference>
<evidence type="ECO:0000256" key="1">
    <source>
        <dbReference type="ARBA" id="ARBA00004651"/>
    </source>
</evidence>
<sequence>MKKRKLVDFKVFDYLYLSCFVLGTMLVSVSNTFQPLIIKQFLDNIKIFGKAICLMNAYVITILVIIIGEYLSKIFRVRYSLSIKEKLREKILQSVVSKKLTEIKKDEQQIIISQLNTDIDVIR</sequence>
<evidence type="ECO:0000256" key="5">
    <source>
        <dbReference type="SAM" id="Phobius"/>
    </source>
</evidence>
<feature type="transmembrane region" description="Helical" evidence="5">
    <location>
        <begin position="45"/>
        <end position="71"/>
    </location>
</feature>
<feature type="transmembrane region" description="Helical" evidence="5">
    <location>
        <begin position="12"/>
        <end position="33"/>
    </location>
</feature>
<evidence type="ECO:0000313" key="8">
    <source>
        <dbReference type="Proteomes" id="UP000288947"/>
    </source>
</evidence>
<dbReference type="SUPFAM" id="SSF90123">
    <property type="entry name" value="ABC transporter transmembrane region"/>
    <property type="match status" value="1"/>
</dbReference>
<evidence type="ECO:0000256" key="2">
    <source>
        <dbReference type="ARBA" id="ARBA00022692"/>
    </source>
</evidence>
<gene>
    <name evidence="7" type="ORF">CBS1_06185</name>
</gene>
<dbReference type="PROSITE" id="PS50929">
    <property type="entry name" value="ABC_TM1F"/>
    <property type="match status" value="1"/>
</dbReference>
<dbReference type="Gene3D" id="1.20.1560.10">
    <property type="entry name" value="ABC transporter type 1, transmembrane domain"/>
    <property type="match status" value="1"/>
</dbReference>
<evidence type="ECO:0000259" key="6">
    <source>
        <dbReference type="PROSITE" id="PS50929"/>
    </source>
</evidence>
<comment type="subcellular location">
    <subcellularLocation>
        <location evidence="1">Cell membrane</location>
        <topology evidence="1">Multi-pass membrane protein</topology>
    </subcellularLocation>
</comment>
<proteinExistence type="predicted"/>
<keyword evidence="7" id="KW-0067">ATP-binding</keyword>
<dbReference type="Proteomes" id="UP000288947">
    <property type="component" value="Chromosome"/>
</dbReference>
<evidence type="ECO:0000256" key="4">
    <source>
        <dbReference type="ARBA" id="ARBA00023136"/>
    </source>
</evidence>
<keyword evidence="7" id="KW-0547">Nucleotide-binding</keyword>
<evidence type="ECO:0000313" key="7">
    <source>
        <dbReference type="EMBL" id="QAV33346.1"/>
    </source>
</evidence>
<dbReference type="GO" id="GO:0005524">
    <property type="term" value="F:ATP binding"/>
    <property type="evidence" value="ECO:0007669"/>
    <property type="project" value="UniProtKB-KW"/>
</dbReference>
<keyword evidence="3 5" id="KW-1133">Transmembrane helix</keyword>
<accession>A0ABX5QSA1</accession>
<dbReference type="EMBL" id="CP026721">
    <property type="protein sequence ID" value="QAV33346.1"/>
    <property type="molecule type" value="Genomic_DNA"/>
</dbReference>
<keyword evidence="2 5" id="KW-0812">Transmembrane</keyword>
<keyword evidence="8" id="KW-1185">Reference proteome</keyword>
<organism evidence="7 8">
    <name type="scientific">Fervidobacterium changbaicum</name>
    <dbReference type="NCBI Taxonomy" id="310769"/>
    <lineage>
        <taxon>Bacteria</taxon>
        <taxon>Thermotogati</taxon>
        <taxon>Thermotogota</taxon>
        <taxon>Thermotogae</taxon>
        <taxon>Thermotogales</taxon>
        <taxon>Fervidobacteriaceae</taxon>
        <taxon>Fervidobacterium</taxon>
    </lineage>
</organism>
<feature type="domain" description="ABC transmembrane type-1" evidence="6">
    <location>
        <begin position="21"/>
        <end position="123"/>
    </location>
</feature>
<evidence type="ECO:0000256" key="3">
    <source>
        <dbReference type="ARBA" id="ARBA00022989"/>
    </source>
</evidence>